<sequence>MIAILLVLVGAASAATVTPIAEDPVEAVCRLFPAERREGIRGLVDCVYGANITAKHVVYHIFLHKHKPPFISLVETAESDEWRRCLIQANDSLLVAVGNVGGEFARLALDGKTPVTREDAGYEPADVLDVYHEICNTTPSFSLPCLWEEGTVSGINENALRRHYRLLEFYGAFSFLGEQFNPGRFCSFDLADKLNPTVYTDGWKAGDPIITKCFESDAKNLVFLVNAVML</sequence>
<dbReference type="EMBL" id="CAJFDI010000001">
    <property type="protein sequence ID" value="CAD5207966.1"/>
    <property type="molecule type" value="Genomic_DNA"/>
</dbReference>
<reference evidence="1" key="2">
    <citation type="submission" date="2020-09" db="EMBL/GenBank/DDBJ databases">
        <authorList>
            <person name="Kikuchi T."/>
        </authorList>
    </citation>
    <scope>NUCLEOTIDE SEQUENCE</scope>
    <source>
        <strain evidence="1">Ka4C1</strain>
    </source>
</reference>
<protein>
    <submittedName>
        <fullName evidence="1">(pine wood nematode) hypothetical protein</fullName>
    </submittedName>
</protein>
<dbReference type="SMR" id="A0A1I7S6V5"/>
<name>A0A1I7S6V5_BURXY</name>
<keyword evidence="3" id="KW-1185">Reference proteome</keyword>
<dbReference type="WBParaSite" id="BXY_0874300.1">
    <property type="protein sequence ID" value="BXY_0874300.1"/>
    <property type="gene ID" value="BXY_0874300"/>
</dbReference>
<dbReference type="Proteomes" id="UP000095284">
    <property type="component" value="Unplaced"/>
</dbReference>
<evidence type="ECO:0000313" key="2">
    <source>
        <dbReference type="Proteomes" id="UP000095284"/>
    </source>
</evidence>
<evidence type="ECO:0000313" key="4">
    <source>
        <dbReference type="WBParaSite" id="BXY_0874300.1"/>
    </source>
</evidence>
<evidence type="ECO:0000313" key="3">
    <source>
        <dbReference type="Proteomes" id="UP000659654"/>
    </source>
</evidence>
<gene>
    <name evidence="1" type="ORF">BXYJ_LOCUS202</name>
</gene>
<proteinExistence type="predicted"/>
<evidence type="ECO:0000313" key="1">
    <source>
        <dbReference type="EMBL" id="CAD5207966.1"/>
    </source>
</evidence>
<accession>A0A1I7S6V5</accession>
<reference evidence="4" key="1">
    <citation type="submission" date="2016-11" db="UniProtKB">
        <authorList>
            <consortium name="WormBaseParasite"/>
        </authorList>
    </citation>
    <scope>IDENTIFICATION</scope>
</reference>
<dbReference type="EMBL" id="CAJFCV020000001">
    <property type="protein sequence ID" value="CAG9079719.1"/>
    <property type="molecule type" value="Genomic_DNA"/>
</dbReference>
<dbReference type="Proteomes" id="UP000582659">
    <property type="component" value="Unassembled WGS sequence"/>
</dbReference>
<dbReference type="AlphaFoldDB" id="A0A1I7S6V5"/>
<organism evidence="2 4">
    <name type="scientific">Bursaphelenchus xylophilus</name>
    <name type="common">Pinewood nematode worm</name>
    <name type="synonym">Aphelenchoides xylophilus</name>
    <dbReference type="NCBI Taxonomy" id="6326"/>
    <lineage>
        <taxon>Eukaryota</taxon>
        <taxon>Metazoa</taxon>
        <taxon>Ecdysozoa</taxon>
        <taxon>Nematoda</taxon>
        <taxon>Chromadorea</taxon>
        <taxon>Rhabditida</taxon>
        <taxon>Tylenchina</taxon>
        <taxon>Tylenchomorpha</taxon>
        <taxon>Aphelenchoidea</taxon>
        <taxon>Aphelenchoididae</taxon>
        <taxon>Bursaphelenchus</taxon>
    </lineage>
</organism>
<dbReference type="Proteomes" id="UP000659654">
    <property type="component" value="Unassembled WGS sequence"/>
</dbReference>